<dbReference type="SUPFAM" id="SSF109604">
    <property type="entry name" value="HD-domain/PDEase-like"/>
    <property type="match status" value="1"/>
</dbReference>
<evidence type="ECO:0000259" key="9">
    <source>
        <dbReference type="PROSITE" id="PS50125"/>
    </source>
</evidence>
<dbReference type="GO" id="GO:0005886">
    <property type="term" value="C:plasma membrane"/>
    <property type="evidence" value="ECO:0007669"/>
    <property type="project" value="TreeGrafter"/>
</dbReference>
<dbReference type="Proteomes" id="UP001295423">
    <property type="component" value="Unassembled WGS sequence"/>
</dbReference>
<dbReference type="CDD" id="cd07302">
    <property type="entry name" value="CHD"/>
    <property type="match status" value="1"/>
</dbReference>
<evidence type="ECO:0000256" key="3">
    <source>
        <dbReference type="ARBA" id="ARBA00022741"/>
    </source>
</evidence>
<reference evidence="11" key="1">
    <citation type="submission" date="2023-08" db="EMBL/GenBank/DDBJ databases">
        <authorList>
            <person name="Audoor S."/>
            <person name="Bilcke G."/>
        </authorList>
    </citation>
    <scope>NUCLEOTIDE SEQUENCE</scope>
</reference>
<dbReference type="Gene3D" id="1.10.1300.10">
    <property type="entry name" value="3'5'-cyclic nucleotide phosphodiesterase, catalytic domain"/>
    <property type="match status" value="1"/>
</dbReference>
<evidence type="ECO:0000313" key="11">
    <source>
        <dbReference type="EMBL" id="CAJ1963472.1"/>
    </source>
</evidence>
<feature type="domain" description="PDEase" evidence="10">
    <location>
        <begin position="741"/>
        <end position="1027"/>
    </location>
</feature>
<dbReference type="EMBL" id="CAKOGP040002147">
    <property type="protein sequence ID" value="CAJ1963472.1"/>
    <property type="molecule type" value="Genomic_DNA"/>
</dbReference>
<dbReference type="AlphaFoldDB" id="A0AAD2JM29"/>
<feature type="domain" description="Guanylate cyclase" evidence="9">
    <location>
        <begin position="518"/>
        <end position="652"/>
    </location>
</feature>
<comment type="caution">
    <text evidence="11">The sequence shown here is derived from an EMBL/GenBank/DDBJ whole genome shotgun (WGS) entry which is preliminary data.</text>
</comment>
<keyword evidence="5 8" id="KW-0472">Membrane</keyword>
<dbReference type="InterPro" id="IPR029787">
    <property type="entry name" value="Nucleotide_cyclase"/>
</dbReference>
<dbReference type="PANTHER" id="PTHR11920:SF335">
    <property type="entry name" value="GUANYLATE CYCLASE"/>
    <property type="match status" value="1"/>
</dbReference>
<evidence type="ECO:0000256" key="4">
    <source>
        <dbReference type="ARBA" id="ARBA00022989"/>
    </source>
</evidence>
<gene>
    <name evidence="11" type="ORF">CYCCA115_LOCUS20179</name>
</gene>
<accession>A0AAD2JM29</accession>
<dbReference type="PROSITE" id="PS50125">
    <property type="entry name" value="GUANYLATE_CYCLASE_2"/>
    <property type="match status" value="1"/>
</dbReference>
<dbReference type="Pfam" id="PF00211">
    <property type="entry name" value="Guanylate_cyc"/>
    <property type="match status" value="1"/>
</dbReference>
<dbReference type="GO" id="GO:0004114">
    <property type="term" value="F:3',5'-cyclic-nucleotide phosphodiesterase activity"/>
    <property type="evidence" value="ECO:0007669"/>
    <property type="project" value="InterPro"/>
</dbReference>
<organism evidence="11 12">
    <name type="scientific">Cylindrotheca closterium</name>
    <dbReference type="NCBI Taxonomy" id="2856"/>
    <lineage>
        <taxon>Eukaryota</taxon>
        <taxon>Sar</taxon>
        <taxon>Stramenopiles</taxon>
        <taxon>Ochrophyta</taxon>
        <taxon>Bacillariophyta</taxon>
        <taxon>Bacillariophyceae</taxon>
        <taxon>Bacillariophycidae</taxon>
        <taxon>Bacillariales</taxon>
        <taxon>Bacillariaceae</taxon>
        <taxon>Cylindrotheca</taxon>
    </lineage>
</organism>
<keyword evidence="2 8" id="KW-0812">Transmembrane</keyword>
<dbReference type="InterPro" id="IPR050401">
    <property type="entry name" value="Cyclic_nucleotide_synthase"/>
</dbReference>
<dbReference type="GO" id="GO:0004016">
    <property type="term" value="F:adenylate cyclase activity"/>
    <property type="evidence" value="ECO:0007669"/>
    <property type="project" value="TreeGrafter"/>
</dbReference>
<dbReference type="GO" id="GO:0035556">
    <property type="term" value="P:intracellular signal transduction"/>
    <property type="evidence" value="ECO:0007669"/>
    <property type="project" value="InterPro"/>
</dbReference>
<dbReference type="GO" id="GO:0001653">
    <property type="term" value="F:peptide receptor activity"/>
    <property type="evidence" value="ECO:0007669"/>
    <property type="project" value="TreeGrafter"/>
</dbReference>
<evidence type="ECO:0000256" key="7">
    <source>
        <dbReference type="SAM" id="MobiDB-lite"/>
    </source>
</evidence>
<keyword evidence="12" id="KW-1185">Reference proteome</keyword>
<proteinExistence type="predicted"/>
<evidence type="ECO:0000259" key="10">
    <source>
        <dbReference type="PROSITE" id="PS51845"/>
    </source>
</evidence>
<keyword evidence="3" id="KW-0547">Nucleotide-binding</keyword>
<dbReference type="GO" id="GO:0007168">
    <property type="term" value="P:receptor guanylyl cyclase signaling pathway"/>
    <property type="evidence" value="ECO:0007669"/>
    <property type="project" value="TreeGrafter"/>
</dbReference>
<dbReference type="InterPro" id="IPR001054">
    <property type="entry name" value="A/G_cyclase"/>
</dbReference>
<comment type="subcellular location">
    <subcellularLocation>
        <location evidence="1">Membrane</location>
    </subcellularLocation>
</comment>
<name>A0AAD2JM29_9STRA</name>
<evidence type="ECO:0000256" key="2">
    <source>
        <dbReference type="ARBA" id="ARBA00022692"/>
    </source>
</evidence>
<sequence>MGSHDTDDLSVDSFQSHGERSKASTTIGSSSGGDAMEHVKLLRKDSWIQSLRFLSLCILLVVGYVVAMTVYVSLKASEYREFENQFEAQSEQIGEGLQAELQIKLQAMEALSVAVTAYAESQSGLTWPNVTLPQFSYRSESTLTIGGGIFVGLQPLVRREQQEAWEQYSVQNRGWKEESIAFQQKHKAQNDTLIDESLYPKNISERIFHVIDGVPTAIEEDLMLPVWQYSPIHPGSPYVNYDQYGKERNRGALNEVVEKRAAVLGMFFELSQSSNGHDVTTDSGEEHIEGVTESSPAVDIWYPVFSDTTDDRSEVAVLSMTTRWDSFLLPRLPANPIGLIVVLSNECGQVCTFDITGDEVTYLGNLDSHEEEYEYYEKDFYFMDMEEESKVSDVSLSPFCKYKLTVYPSTKMRDTYATNDPNNFTIAVASIFIFTIMVFVAYDNLIERRQTFLATAAQKSNAIVSALFPKIVQDRLFQIDGGAGSGKAAANNAMKTSNDSAAGNSSAPPIADLFPNTTVMFGDIAGFTAWSSSRQPSQVFILLETLYGSFDKIARELNVFKVETIGDCYVAVTGLPNPQEDHHLRMVKFARRALEKMMVLTRELEVTLGPDTTNLGFRIGLNSGPVTAGVLRGERSRFQLFGDTVNTAARLESTGKTNQIQVSQATANLINASGKSHWIRKREEMVEARGKGQMQTYWVKHKASSAERSDSFTGSRSVDSSERIQVGSKTAGVRKTLIEWQIELLSRLLKQIIYHRKTKSGSKSENFASNVYGKGLPRDEIAEKISMPAFAPNSSKRDIDIDSIELSAEVVLQLEDLATSIAQLYHDNSFHNYEHACHVTMSANKLLQRIVVPKFQASTEFSKRAHDYTYGLTSDPLTQFAIIFSAIVHDIDHHGVSNQQLAKERNRLAVMYDDKSVAEQNSIDLAFEMLASPCYSDLVSCICADEMEYKRLRQLIVNCVMATDIFDKELKEFRNNRWAKAFDDNTESASDLKATIVIEHIIQAADVAHTMQHWHVYQKWNERLFAEMCKSHEAGRGPEKDPASGWYEGELWFFDNYVIPLARKLDECGVFGVSSDECLNYALENRREWESKGRSIVLEMSSRYSMTISEGDDC</sequence>
<dbReference type="SMART" id="SM00044">
    <property type="entry name" value="CYCc"/>
    <property type="match status" value="1"/>
</dbReference>
<feature type="region of interest" description="Disordered" evidence="7">
    <location>
        <begin position="1"/>
        <end position="33"/>
    </location>
</feature>
<dbReference type="Gene3D" id="3.30.70.1230">
    <property type="entry name" value="Nucleotide cyclase"/>
    <property type="match status" value="1"/>
</dbReference>
<evidence type="ECO:0000256" key="8">
    <source>
        <dbReference type="SAM" id="Phobius"/>
    </source>
</evidence>
<dbReference type="InterPro" id="IPR036971">
    <property type="entry name" value="PDEase_catalytic_dom_sf"/>
</dbReference>
<dbReference type="SUPFAM" id="SSF55073">
    <property type="entry name" value="Nucleotide cyclase"/>
    <property type="match status" value="1"/>
</dbReference>
<dbReference type="InterPro" id="IPR002073">
    <property type="entry name" value="PDEase_catalytic_dom"/>
</dbReference>
<evidence type="ECO:0000256" key="1">
    <source>
        <dbReference type="ARBA" id="ARBA00004370"/>
    </source>
</evidence>
<keyword evidence="6" id="KW-0456">Lyase</keyword>
<evidence type="ECO:0008006" key="13">
    <source>
        <dbReference type="Google" id="ProtNLM"/>
    </source>
</evidence>
<dbReference type="GO" id="GO:0004383">
    <property type="term" value="F:guanylate cyclase activity"/>
    <property type="evidence" value="ECO:0007669"/>
    <property type="project" value="TreeGrafter"/>
</dbReference>
<evidence type="ECO:0000256" key="5">
    <source>
        <dbReference type="ARBA" id="ARBA00023136"/>
    </source>
</evidence>
<dbReference type="PANTHER" id="PTHR11920">
    <property type="entry name" value="GUANYLYL CYCLASE"/>
    <property type="match status" value="1"/>
</dbReference>
<evidence type="ECO:0000313" key="12">
    <source>
        <dbReference type="Proteomes" id="UP001295423"/>
    </source>
</evidence>
<feature type="transmembrane region" description="Helical" evidence="8">
    <location>
        <begin position="53"/>
        <end position="74"/>
    </location>
</feature>
<dbReference type="Pfam" id="PF00233">
    <property type="entry name" value="PDEase_I"/>
    <property type="match status" value="1"/>
</dbReference>
<keyword evidence="4 8" id="KW-1133">Transmembrane helix</keyword>
<dbReference type="GO" id="GO:0000166">
    <property type="term" value="F:nucleotide binding"/>
    <property type="evidence" value="ECO:0007669"/>
    <property type="project" value="UniProtKB-KW"/>
</dbReference>
<protein>
    <recommendedName>
        <fullName evidence="13">Phosphodiesterase</fullName>
    </recommendedName>
</protein>
<evidence type="ECO:0000256" key="6">
    <source>
        <dbReference type="ARBA" id="ARBA00023239"/>
    </source>
</evidence>
<feature type="transmembrane region" description="Helical" evidence="8">
    <location>
        <begin position="424"/>
        <end position="442"/>
    </location>
</feature>
<dbReference type="PROSITE" id="PS51845">
    <property type="entry name" value="PDEASE_I_2"/>
    <property type="match status" value="1"/>
</dbReference>